<feature type="region of interest" description="Disordered" evidence="1">
    <location>
        <begin position="1"/>
        <end position="23"/>
    </location>
</feature>
<evidence type="ECO:0000313" key="2">
    <source>
        <dbReference type="EMBL" id="PIZ41433.1"/>
    </source>
</evidence>
<protein>
    <recommendedName>
        <fullName evidence="4">DUF1641 domain-containing protein</fullName>
    </recommendedName>
</protein>
<name>A0A2M7T9U1_9ACTN</name>
<reference evidence="3" key="1">
    <citation type="submission" date="2017-09" db="EMBL/GenBank/DDBJ databases">
        <title>Depth-based differentiation of microbial function through sediment-hosted aquifers and enrichment of novel symbionts in the deep terrestrial subsurface.</title>
        <authorList>
            <person name="Probst A.J."/>
            <person name="Ladd B."/>
            <person name="Jarett J.K."/>
            <person name="Geller-Mcgrath D.E."/>
            <person name="Sieber C.M.K."/>
            <person name="Emerson J.B."/>
            <person name="Anantharaman K."/>
            <person name="Thomas B.C."/>
            <person name="Malmstrom R."/>
            <person name="Stieglmeier M."/>
            <person name="Klingl A."/>
            <person name="Woyke T."/>
            <person name="Ryan C.M."/>
            <person name="Banfield J.F."/>
        </authorList>
    </citation>
    <scope>NUCLEOTIDE SEQUENCE [LARGE SCALE GENOMIC DNA]</scope>
</reference>
<dbReference type="Proteomes" id="UP000230956">
    <property type="component" value="Unassembled WGS sequence"/>
</dbReference>
<accession>A0A2M7T9U1</accession>
<evidence type="ECO:0000256" key="1">
    <source>
        <dbReference type="SAM" id="MobiDB-lite"/>
    </source>
</evidence>
<dbReference type="EMBL" id="PFNG01000058">
    <property type="protein sequence ID" value="PIZ41433.1"/>
    <property type="molecule type" value="Genomic_DNA"/>
</dbReference>
<evidence type="ECO:0000313" key="3">
    <source>
        <dbReference type="Proteomes" id="UP000230956"/>
    </source>
</evidence>
<organism evidence="2 3">
    <name type="scientific">Candidatus Aquicultor secundus</name>
    <dbReference type="NCBI Taxonomy" id="1973895"/>
    <lineage>
        <taxon>Bacteria</taxon>
        <taxon>Bacillati</taxon>
        <taxon>Actinomycetota</taxon>
        <taxon>Candidatus Aquicultoria</taxon>
        <taxon>Candidatus Aquicultorales</taxon>
        <taxon>Candidatus Aquicultoraceae</taxon>
        <taxon>Candidatus Aquicultor</taxon>
    </lineage>
</organism>
<comment type="caution">
    <text evidence="2">The sequence shown here is derived from an EMBL/GenBank/DDBJ whole genome shotgun (WGS) entry which is preliminary data.</text>
</comment>
<proteinExistence type="predicted"/>
<dbReference type="RefSeq" id="WP_286677589.1">
    <property type="nucleotide sequence ID" value="NZ_MNXI01000016.1"/>
</dbReference>
<evidence type="ECO:0008006" key="4">
    <source>
        <dbReference type="Google" id="ProtNLM"/>
    </source>
</evidence>
<dbReference type="AlphaFoldDB" id="A0A2M7T9U1"/>
<gene>
    <name evidence="2" type="ORF">COY37_02245</name>
</gene>
<sequence length="188" mass="19947">MTEDNGAAKTEQDTPATPPSRMDEAAGFLTASLDSMTPAIVQRMTATMAKMAELVDLVEAINTDEMKGLVTGAANAAESLSRSLEAVKALEESGALSALMEMGDFAYAMKQSMTAPILQRTISTGISLAVTGDQMLEAVRESANEAKKDTRTLGPVALLHALKEPKIQDGLKFLLAFAQRLPDLMEGI</sequence>